<dbReference type="PROSITE" id="PS51257">
    <property type="entry name" value="PROKAR_LIPOPROTEIN"/>
    <property type="match status" value="1"/>
</dbReference>
<dbReference type="Proteomes" id="UP000588604">
    <property type="component" value="Unassembled WGS sequence"/>
</dbReference>
<dbReference type="AlphaFoldDB" id="A0A841MVN9"/>
<evidence type="ECO:0000313" key="1">
    <source>
        <dbReference type="EMBL" id="MBB6326061.1"/>
    </source>
</evidence>
<keyword evidence="2" id="KW-1185">Reference proteome</keyword>
<sequence length="393" mass="44885">MKKLSFYFLLISVYSCQTPNNEISETDQPKEVSIEVEDSVTVKGILAKAFLFQTADEKHVIFKDFLNSKVFVVNKSNGELEYEWSKSGDVPGAFGSMTKPLTLSKEGNIVVVDYMSGQRVFQKNGELIMAGKPVKNQVSFGGPVSLLADSQIVSINGEEYVLYSLDLLENAEEYSPEYLQKRRNLILANLKTDEVRLIVPFPEGSKFLSGKTFPFEDFRPRFVVNEEENRMYLIFQNELVLYTYEWNDGNPAFLSSLAIPLSDFEENEGVENGAYVLGQVSDPENEPFPARIQGIAQVKNGFLITYSTKPSKSLYSLYKAKEITKEQRDQLFKEISRKTVFMDNSGNVFPVNFPEMYYESFVMVDDKIHWMKKTDPNTEAEDFTVYWGKVKVE</sequence>
<accession>A0A841MVN9</accession>
<gene>
    <name evidence="1" type="ORF">FHS59_001689</name>
</gene>
<name>A0A841MVN9_9BACT</name>
<dbReference type="RefSeq" id="WP_184494690.1">
    <property type="nucleotide sequence ID" value="NZ_JACIJO010000002.1"/>
</dbReference>
<evidence type="ECO:0008006" key="3">
    <source>
        <dbReference type="Google" id="ProtNLM"/>
    </source>
</evidence>
<proteinExistence type="predicted"/>
<organism evidence="1 2">
    <name type="scientific">Algoriphagus iocasae</name>
    <dbReference type="NCBI Taxonomy" id="1836499"/>
    <lineage>
        <taxon>Bacteria</taxon>
        <taxon>Pseudomonadati</taxon>
        <taxon>Bacteroidota</taxon>
        <taxon>Cytophagia</taxon>
        <taxon>Cytophagales</taxon>
        <taxon>Cyclobacteriaceae</taxon>
        <taxon>Algoriphagus</taxon>
    </lineage>
</organism>
<evidence type="ECO:0000313" key="2">
    <source>
        <dbReference type="Proteomes" id="UP000588604"/>
    </source>
</evidence>
<reference evidence="1 2" key="1">
    <citation type="submission" date="2020-08" db="EMBL/GenBank/DDBJ databases">
        <title>Genomic Encyclopedia of Type Strains, Phase IV (KMG-IV): sequencing the most valuable type-strain genomes for metagenomic binning, comparative biology and taxonomic classification.</title>
        <authorList>
            <person name="Goeker M."/>
        </authorList>
    </citation>
    <scope>NUCLEOTIDE SEQUENCE [LARGE SCALE GENOMIC DNA]</scope>
    <source>
        <strain evidence="1 2">DSM 102044</strain>
    </source>
</reference>
<comment type="caution">
    <text evidence="1">The sequence shown here is derived from an EMBL/GenBank/DDBJ whole genome shotgun (WGS) entry which is preliminary data.</text>
</comment>
<protein>
    <recommendedName>
        <fullName evidence="3">6-bladed beta-propeller</fullName>
    </recommendedName>
</protein>
<dbReference type="EMBL" id="JACIJO010000002">
    <property type="protein sequence ID" value="MBB6326061.1"/>
    <property type="molecule type" value="Genomic_DNA"/>
</dbReference>